<dbReference type="SUPFAM" id="SSF64356">
    <property type="entry name" value="SNARE-like"/>
    <property type="match status" value="1"/>
</dbReference>
<feature type="domain" description="Longin" evidence="11">
    <location>
        <begin position="7"/>
        <end position="142"/>
    </location>
</feature>
<dbReference type="EMBL" id="LODT01000029">
    <property type="protein sequence ID" value="KYQ92345.1"/>
    <property type="molecule type" value="Genomic_DNA"/>
</dbReference>
<dbReference type="PROSITE" id="PS50892">
    <property type="entry name" value="V_SNARE"/>
    <property type="match status" value="1"/>
</dbReference>
<dbReference type="PANTHER" id="PTHR45806:SF2">
    <property type="entry name" value="SYNAPTOBREVIN HOMOLOG YKT6-RELATED"/>
    <property type="match status" value="1"/>
</dbReference>
<evidence type="ECO:0000256" key="9">
    <source>
        <dbReference type="ARBA" id="ARBA00046278"/>
    </source>
</evidence>
<dbReference type="SUPFAM" id="SSF58038">
    <property type="entry name" value="SNARE fusion complex"/>
    <property type="match status" value="1"/>
</dbReference>
<dbReference type="STRING" id="361077.A0A151ZEI8"/>
<accession>A0A151ZEI8</accession>
<comment type="subcellular location">
    <subcellularLocation>
        <location evidence="1">Cytoplasmic vesicle membrane</location>
    </subcellularLocation>
    <subcellularLocation>
        <location evidence="9">Endomembrane system</location>
        <topology evidence="9">Lipid-anchor</topology>
        <orientation evidence="9">Cytoplasmic side</orientation>
    </subcellularLocation>
</comment>
<keyword evidence="6" id="KW-0449">Lipoprotein</keyword>
<comment type="similarity">
    <text evidence="2">Belongs to the synaptobrevin family.</text>
</comment>
<evidence type="ECO:0000313" key="14">
    <source>
        <dbReference type="Proteomes" id="UP000076078"/>
    </source>
</evidence>
<dbReference type="SMART" id="SM01270">
    <property type="entry name" value="Longin"/>
    <property type="match status" value="1"/>
</dbReference>
<dbReference type="InterPro" id="IPR011012">
    <property type="entry name" value="Longin-like_dom_sf"/>
</dbReference>
<evidence type="ECO:0000256" key="1">
    <source>
        <dbReference type="ARBA" id="ARBA00004156"/>
    </source>
</evidence>
<protein>
    <submittedName>
        <fullName evidence="13">Longin domain-containing protein</fullName>
    </submittedName>
</protein>
<keyword evidence="3" id="KW-0488">Methylation</keyword>
<dbReference type="GO" id="GO:0006888">
    <property type="term" value="P:endoplasmic reticulum to Golgi vesicle-mediated transport"/>
    <property type="evidence" value="ECO:0007669"/>
    <property type="project" value="TreeGrafter"/>
</dbReference>
<gene>
    <name evidence="13" type="ORF">DLAC_06308</name>
</gene>
<sequence>MHVYSISIFKVEPGQNAILLNIVYDVSSFSFWYRNEVRGVLLFVSRETAGRTSVGERVSMEHAQKVCHTTVGSNGLSAAVTTDSEYPSRVAHNLVRMVMEKFQIAHQEAKWKSVQKDTEFPLPELEGILLKYQNPQEADPMLNLQKNLEETMGIVKKTVEQLGQRGERLEDIAAKSNDLNFQSKAFMQNSERLNKCCSYM</sequence>
<dbReference type="OrthoDB" id="27923at2759"/>
<keyword evidence="14" id="KW-1185">Reference proteome</keyword>
<dbReference type="GO" id="GO:0005794">
    <property type="term" value="C:Golgi apparatus"/>
    <property type="evidence" value="ECO:0007669"/>
    <property type="project" value="TreeGrafter"/>
</dbReference>
<dbReference type="CDD" id="cd14824">
    <property type="entry name" value="Longin"/>
    <property type="match status" value="1"/>
</dbReference>
<dbReference type="PANTHER" id="PTHR45806">
    <property type="entry name" value="SYNAPTOBREVIN HOMOLOG YKT6"/>
    <property type="match status" value="1"/>
</dbReference>
<dbReference type="FunCoup" id="A0A151ZEI8">
    <property type="interactions" value="1222"/>
</dbReference>
<evidence type="ECO:0000256" key="2">
    <source>
        <dbReference type="ARBA" id="ARBA00008025"/>
    </source>
</evidence>
<keyword evidence="4" id="KW-0472">Membrane</keyword>
<dbReference type="Gene3D" id="3.30.450.50">
    <property type="entry name" value="Longin domain"/>
    <property type="match status" value="1"/>
</dbReference>
<evidence type="ECO:0000256" key="6">
    <source>
        <dbReference type="ARBA" id="ARBA00023288"/>
    </source>
</evidence>
<dbReference type="PROSITE" id="PS50859">
    <property type="entry name" value="LONGIN"/>
    <property type="match status" value="1"/>
</dbReference>
<name>A0A151ZEI8_TIELA</name>
<dbReference type="Pfam" id="PF00957">
    <property type="entry name" value="Synaptobrevin"/>
    <property type="match status" value="1"/>
</dbReference>
<evidence type="ECO:0000256" key="3">
    <source>
        <dbReference type="ARBA" id="ARBA00022481"/>
    </source>
</evidence>
<dbReference type="Gene3D" id="1.20.5.110">
    <property type="match status" value="1"/>
</dbReference>
<dbReference type="GO" id="GO:0005484">
    <property type="term" value="F:SNAP receptor activity"/>
    <property type="evidence" value="ECO:0007669"/>
    <property type="project" value="TreeGrafter"/>
</dbReference>
<dbReference type="Proteomes" id="UP000076078">
    <property type="component" value="Unassembled WGS sequence"/>
</dbReference>
<proteinExistence type="inferred from homology"/>
<keyword evidence="7" id="KW-0636">Prenylation</keyword>
<keyword evidence="5" id="KW-0564">Palmitate</keyword>
<feature type="domain" description="V-SNARE coiled-coil homology" evidence="12">
    <location>
        <begin position="140"/>
        <end position="200"/>
    </location>
</feature>
<evidence type="ECO:0000256" key="10">
    <source>
        <dbReference type="PROSITE-ProRule" id="PRU00290"/>
    </source>
</evidence>
<comment type="caution">
    <text evidence="13">The sequence shown here is derived from an EMBL/GenBank/DDBJ whole genome shotgun (WGS) entry which is preliminary data.</text>
</comment>
<evidence type="ECO:0000256" key="5">
    <source>
        <dbReference type="ARBA" id="ARBA00023139"/>
    </source>
</evidence>
<organism evidence="13 14">
    <name type="scientific">Tieghemostelium lacteum</name>
    <name type="common">Slime mold</name>
    <name type="synonym">Dictyostelium lacteum</name>
    <dbReference type="NCBI Taxonomy" id="361077"/>
    <lineage>
        <taxon>Eukaryota</taxon>
        <taxon>Amoebozoa</taxon>
        <taxon>Evosea</taxon>
        <taxon>Eumycetozoa</taxon>
        <taxon>Dictyostelia</taxon>
        <taxon>Dictyosteliales</taxon>
        <taxon>Raperosteliaceae</taxon>
        <taxon>Tieghemostelium</taxon>
    </lineage>
</organism>
<keyword evidence="10" id="KW-0175">Coiled coil</keyword>
<dbReference type="InterPro" id="IPR010908">
    <property type="entry name" value="Longin_dom"/>
</dbReference>
<dbReference type="OMA" id="HYIGIIR"/>
<evidence type="ECO:0000259" key="12">
    <source>
        <dbReference type="PROSITE" id="PS50892"/>
    </source>
</evidence>
<evidence type="ECO:0000256" key="8">
    <source>
        <dbReference type="ARBA" id="ARBA00023329"/>
    </source>
</evidence>
<reference evidence="13 14" key="1">
    <citation type="submission" date="2015-12" db="EMBL/GenBank/DDBJ databases">
        <title>Dictyostelia acquired genes for synthesis and detection of signals that induce cell-type specialization by lateral gene transfer from prokaryotes.</title>
        <authorList>
            <person name="Gloeckner G."/>
            <person name="Schaap P."/>
        </authorList>
    </citation>
    <scope>NUCLEOTIDE SEQUENCE [LARGE SCALE GENOMIC DNA]</scope>
    <source>
        <strain evidence="13 14">TK</strain>
    </source>
</reference>
<dbReference type="InterPro" id="IPR042855">
    <property type="entry name" value="V_SNARE_CC"/>
</dbReference>
<dbReference type="GO" id="GO:0030659">
    <property type="term" value="C:cytoplasmic vesicle membrane"/>
    <property type="evidence" value="ECO:0007669"/>
    <property type="project" value="UniProtKB-SubCell"/>
</dbReference>
<evidence type="ECO:0000259" key="11">
    <source>
        <dbReference type="PROSITE" id="PS50859"/>
    </source>
</evidence>
<evidence type="ECO:0000256" key="7">
    <source>
        <dbReference type="ARBA" id="ARBA00023289"/>
    </source>
</evidence>
<dbReference type="Pfam" id="PF13774">
    <property type="entry name" value="Longin"/>
    <property type="match status" value="1"/>
</dbReference>
<keyword evidence="8" id="KW-0968">Cytoplasmic vesicle</keyword>
<evidence type="ECO:0000313" key="13">
    <source>
        <dbReference type="EMBL" id="KYQ92345.1"/>
    </source>
</evidence>
<dbReference type="InParanoid" id="A0A151ZEI8"/>
<evidence type="ECO:0000256" key="4">
    <source>
        <dbReference type="ARBA" id="ARBA00023136"/>
    </source>
</evidence>
<dbReference type="AlphaFoldDB" id="A0A151ZEI8"/>